<dbReference type="SUPFAM" id="SSF82171">
    <property type="entry name" value="DPP6 N-terminal domain-like"/>
    <property type="match status" value="1"/>
</dbReference>
<dbReference type="Pfam" id="PF07676">
    <property type="entry name" value="PD40"/>
    <property type="match status" value="4"/>
</dbReference>
<feature type="compositionally biased region" description="Basic and acidic residues" evidence="2">
    <location>
        <begin position="579"/>
        <end position="588"/>
    </location>
</feature>
<comment type="similarity">
    <text evidence="1">Belongs to the TolB family.</text>
</comment>
<name>A0AAE5CA94_9BACT</name>
<dbReference type="Proteomes" id="UP000702544">
    <property type="component" value="Unassembled WGS sequence"/>
</dbReference>
<reference evidence="4 5" key="1">
    <citation type="submission" date="2020-01" db="EMBL/GenBank/DDBJ databases">
        <title>Genomes assembled from Gulf of Kutch pelagic sediment metagenomes.</title>
        <authorList>
            <person name="Chandrashekar M."/>
            <person name="Mahajan M.S."/>
            <person name="Dave K.J."/>
            <person name="Vatsa P."/>
            <person name="Nathani N.M."/>
        </authorList>
    </citation>
    <scope>NUCLEOTIDE SEQUENCE [LARGE SCALE GENOMIC DNA]</scope>
    <source>
        <strain evidence="4">KS3-K002</strain>
    </source>
</reference>
<dbReference type="EMBL" id="JAACAK010000036">
    <property type="protein sequence ID" value="NIR74342.1"/>
    <property type="molecule type" value="Genomic_DNA"/>
</dbReference>
<feature type="signal peptide" evidence="3">
    <location>
        <begin position="1"/>
        <end position="26"/>
    </location>
</feature>
<evidence type="ECO:0000256" key="2">
    <source>
        <dbReference type="SAM" id="MobiDB-lite"/>
    </source>
</evidence>
<protein>
    <submittedName>
        <fullName evidence="4">BamA/TamA family outer membrane protein</fullName>
    </submittedName>
</protein>
<dbReference type="Gene3D" id="2.120.10.30">
    <property type="entry name" value="TolB, C-terminal domain"/>
    <property type="match status" value="2"/>
</dbReference>
<sequence>MSPARRTSRLAAVASLLVIGATTARSQVPPDASYLQFETEHFRVVFPEGMEPFARRAAASAEWAYGTLAEHFVRAPRSRVALVVTDHTDRPNASATPLPSNRIVLIAAPQIATRQLNYYESDWVDVAMAHELTHIFHLDRAAGIWSIGRFVFGRQPTFFPAFYQPRWVIEGLATYYESRLTGVGRAYGSTFNSWVRNDARADELRPVDAANGIKPTFPAASTPYAYGGLYLRAMAAEHGDSVVALLAKKGARRLPYTLNWASGSLYGQSLTGSWNDWRARLAEAAATSDDAEAARPLSGQAWSLSAPRFAPDGRLIAFSAITPRDDPAVVVVDAASGATVLRRRRNGPGGVSWAPDGSAVYHSQVEFVDRYTIYSDLYRIDLASGHEERLTAGARLSSPDLAPDGGSLVAVQTGNGTNRLVELDLETLTLRPITGFVPDVNWEHPRWSPDGRYIAAERWQSGAVLDLVVIDRDGCTVRRITRDSAGDITPAWSPDGRYLLWASDRYGSYDILAVEWARELAADGGTPPRAWRVTRAPMGASDPAVSPDGRWLAFVALYPDGLRVERRSFEPATWLEAGPGERERRERLGPPPGAGPSPGGEVHGYSPFPSLWPKAWTPFLALSDGLEGDLLGAVVTGTDDIRRHSYTLFAGWRIGLEKVEWQAAYRYAGLGDPVLGLTAIQSWDENLRTADGTLFTTVERERNVIVTADFLRPRQRSSFRISPGFGVQFLRFEPTGGVQLTDSTFTDLEALLGIGFSTARSYPRSVSPENGWSASLLLSHQRLADDFDRWEASAELAWRGFISFPVFGFAHHVLAGRLDLGTSYGRDRGAEIFELGGLLARPLNLGFGLAIGHGETYGLRGYPENVQVGDRIAAASLEYRFPLLLVGRGYGLWPLFLDRVSMSFFLDAGSAWFDADAIDVLASAGAELSIDLAVNYNAVFRFRFGYAQPFDRAVGDPEPYLATGLAF</sequence>
<gene>
    <name evidence="4" type="ORF">GWO12_04415</name>
</gene>
<dbReference type="Gene3D" id="2.40.160.50">
    <property type="entry name" value="membrane protein fhac: a member of the omp85/tpsb transporter family"/>
    <property type="match status" value="1"/>
</dbReference>
<proteinExistence type="inferred from homology"/>
<keyword evidence="3" id="KW-0732">Signal</keyword>
<dbReference type="PANTHER" id="PTHR36842">
    <property type="entry name" value="PROTEIN TOLB HOMOLOG"/>
    <property type="match status" value="1"/>
</dbReference>
<feature type="region of interest" description="Disordered" evidence="2">
    <location>
        <begin position="575"/>
        <end position="602"/>
    </location>
</feature>
<evidence type="ECO:0000313" key="5">
    <source>
        <dbReference type="Proteomes" id="UP000702544"/>
    </source>
</evidence>
<evidence type="ECO:0000256" key="1">
    <source>
        <dbReference type="ARBA" id="ARBA00009820"/>
    </source>
</evidence>
<dbReference type="AlphaFoldDB" id="A0AAE5CA94"/>
<accession>A0AAE5CA94</accession>
<dbReference type="InterPro" id="IPR011659">
    <property type="entry name" value="WD40"/>
</dbReference>
<feature type="chain" id="PRO_5042218479" evidence="3">
    <location>
        <begin position="27"/>
        <end position="967"/>
    </location>
</feature>
<comment type="caution">
    <text evidence="4">The sequence shown here is derived from an EMBL/GenBank/DDBJ whole genome shotgun (WGS) entry which is preliminary data.</text>
</comment>
<organism evidence="4 5">
    <name type="scientific">Candidatus Kutchimonas denitrificans</name>
    <dbReference type="NCBI Taxonomy" id="3056748"/>
    <lineage>
        <taxon>Bacteria</taxon>
        <taxon>Pseudomonadati</taxon>
        <taxon>Gemmatimonadota</taxon>
        <taxon>Gemmatimonadia</taxon>
        <taxon>Candidatus Palauibacterales</taxon>
        <taxon>Candidatus Palauibacteraceae</taxon>
        <taxon>Candidatus Kutchimonas</taxon>
    </lineage>
</organism>
<dbReference type="InterPro" id="IPR011042">
    <property type="entry name" value="6-blade_b-propeller_TolB-like"/>
</dbReference>
<evidence type="ECO:0000256" key="3">
    <source>
        <dbReference type="SAM" id="SignalP"/>
    </source>
</evidence>
<evidence type="ECO:0000313" key="4">
    <source>
        <dbReference type="EMBL" id="NIR74342.1"/>
    </source>
</evidence>
<dbReference type="PANTHER" id="PTHR36842:SF1">
    <property type="entry name" value="PROTEIN TOLB"/>
    <property type="match status" value="1"/>
</dbReference>